<reference evidence="7 8" key="1">
    <citation type="submission" date="2019-03" db="EMBL/GenBank/DDBJ databases">
        <title>The genome sequence of Nitrosococcus wardiae strain D1FHST reveals the archetypal metabolic capacity of ammonia-oxidizing Gammaproteobacteria.</title>
        <authorList>
            <person name="Wang L."/>
            <person name="Lim C.K."/>
            <person name="Hanson T.E."/>
            <person name="Dang H."/>
            <person name="Klotz M.G."/>
        </authorList>
    </citation>
    <scope>NUCLEOTIDE SEQUENCE [LARGE SCALE GENOMIC DNA]</scope>
    <source>
        <strain evidence="7 8">D1FHS</strain>
    </source>
</reference>
<accession>A0A4P7C1H1</accession>
<dbReference type="Pfam" id="PF22277">
    <property type="entry name" value="EncFtn-like"/>
    <property type="match status" value="1"/>
</dbReference>
<dbReference type="GO" id="GO:0004322">
    <property type="term" value="F:ferroxidase activity"/>
    <property type="evidence" value="ECO:0007669"/>
    <property type="project" value="InterPro"/>
</dbReference>
<sequence>MASEMFHEPVERMSEATLDKHRAIISLMEEMEAIDWYQQRIDSTQDSELANILQHNANEEKEHAAMVLEWLRRCDPVLDAKLRQYLFTTETISEHEEEEGTDDESMMSDGSLNIGSLHGEK</sequence>
<name>A0A4P7C1H1_9GAMM</name>
<dbReference type="CDD" id="cd00657">
    <property type="entry name" value="Ferritin_like"/>
    <property type="match status" value="1"/>
</dbReference>
<dbReference type="Proteomes" id="UP000294325">
    <property type="component" value="Chromosome"/>
</dbReference>
<keyword evidence="2" id="KW-0479">Metal-binding</keyword>
<dbReference type="GO" id="GO:0006879">
    <property type="term" value="P:intracellular iron ion homeostasis"/>
    <property type="evidence" value="ECO:0007669"/>
    <property type="project" value="UniProtKB-KW"/>
</dbReference>
<keyword evidence="1" id="KW-0409">Iron storage</keyword>
<dbReference type="RefSeq" id="WP_134358778.1">
    <property type="nucleotide sequence ID" value="NZ_CP038033.1"/>
</dbReference>
<organism evidence="7 8">
    <name type="scientific">Nitrosococcus wardiae</name>
    <dbReference type="NCBI Taxonomy" id="1814290"/>
    <lineage>
        <taxon>Bacteria</taxon>
        <taxon>Pseudomonadati</taxon>
        <taxon>Pseudomonadota</taxon>
        <taxon>Gammaproteobacteria</taxon>
        <taxon>Chromatiales</taxon>
        <taxon>Chromatiaceae</taxon>
        <taxon>Nitrosococcus</taxon>
    </lineage>
</organism>
<evidence type="ECO:0000256" key="6">
    <source>
        <dbReference type="SAM" id="MobiDB-lite"/>
    </source>
</evidence>
<feature type="compositionally biased region" description="Acidic residues" evidence="6">
    <location>
        <begin position="95"/>
        <end position="106"/>
    </location>
</feature>
<dbReference type="Gene3D" id="6.10.140.1960">
    <property type="match status" value="1"/>
</dbReference>
<proteinExistence type="predicted"/>
<evidence type="ECO:0000256" key="1">
    <source>
        <dbReference type="ARBA" id="ARBA00022434"/>
    </source>
</evidence>
<dbReference type="GO" id="GO:0046872">
    <property type="term" value="F:metal ion binding"/>
    <property type="evidence" value="ECO:0007669"/>
    <property type="project" value="UniProtKB-KW"/>
</dbReference>
<dbReference type="EMBL" id="CP038033">
    <property type="protein sequence ID" value="QBQ55519.1"/>
    <property type="molecule type" value="Genomic_DNA"/>
</dbReference>
<dbReference type="SUPFAM" id="SSF47240">
    <property type="entry name" value="Ferritin-like"/>
    <property type="match status" value="1"/>
</dbReference>
<comment type="subcellular location">
    <subcellularLocation>
        <location evidence="4">Encapsulin nanocompartment</location>
    </subcellularLocation>
</comment>
<evidence type="ECO:0000313" key="8">
    <source>
        <dbReference type="Proteomes" id="UP000294325"/>
    </source>
</evidence>
<evidence type="ECO:0000256" key="4">
    <source>
        <dbReference type="ARBA" id="ARBA00033738"/>
    </source>
</evidence>
<dbReference type="InterPro" id="IPR030907">
    <property type="entry name" value="Ferrit_encaps"/>
</dbReference>
<evidence type="ECO:0000256" key="5">
    <source>
        <dbReference type="ARBA" id="ARBA00033787"/>
    </source>
</evidence>
<evidence type="ECO:0000313" key="7">
    <source>
        <dbReference type="EMBL" id="QBQ55519.1"/>
    </source>
</evidence>
<keyword evidence="8" id="KW-1185">Reference proteome</keyword>
<dbReference type="NCBIfam" id="TIGR04535">
    <property type="entry name" value="ferrit_encaps"/>
    <property type="match status" value="1"/>
</dbReference>
<keyword evidence="3" id="KW-0408">Iron</keyword>
<dbReference type="OrthoDB" id="9796238at2"/>
<protein>
    <submittedName>
        <fullName evidence="7">Ferritin</fullName>
    </submittedName>
</protein>
<dbReference type="InterPro" id="IPR054581">
    <property type="entry name" value="EncFtn-like"/>
</dbReference>
<feature type="region of interest" description="Disordered" evidence="6">
    <location>
        <begin position="91"/>
        <end position="121"/>
    </location>
</feature>
<keyword evidence="5" id="KW-1284">Encapsulin nanocompartment</keyword>
<dbReference type="AlphaFoldDB" id="A0A4P7C1H1"/>
<gene>
    <name evidence="7" type="ORF">E3U44_14125</name>
</gene>
<dbReference type="KEGG" id="nwr:E3U44_14125"/>
<dbReference type="GO" id="GO:0140737">
    <property type="term" value="C:encapsulin nanocompartment"/>
    <property type="evidence" value="ECO:0007669"/>
    <property type="project" value="UniProtKB-SubCell"/>
</dbReference>
<evidence type="ECO:0000256" key="3">
    <source>
        <dbReference type="ARBA" id="ARBA00023004"/>
    </source>
</evidence>
<dbReference type="InterPro" id="IPR009078">
    <property type="entry name" value="Ferritin-like_SF"/>
</dbReference>
<evidence type="ECO:0000256" key="2">
    <source>
        <dbReference type="ARBA" id="ARBA00022723"/>
    </source>
</evidence>